<dbReference type="RefSeq" id="WP_182462800.1">
    <property type="nucleotide sequence ID" value="NZ_CP059732.1"/>
</dbReference>
<protein>
    <submittedName>
        <fullName evidence="2">Transposase</fullName>
    </submittedName>
</protein>
<accession>A0A7G5H2T3</accession>
<gene>
    <name evidence="2" type="ORF">H3H32_11290</name>
</gene>
<proteinExistence type="predicted"/>
<dbReference type="GO" id="GO:0015074">
    <property type="term" value="P:DNA integration"/>
    <property type="evidence" value="ECO:0007669"/>
    <property type="project" value="InterPro"/>
</dbReference>
<sequence>MATPEENSYIEAFHSILEYDVIKRNEFSSYYEAKKTLRRYFSHYNYICFTVPLDL</sequence>
<feature type="domain" description="Integrase catalytic" evidence="1">
    <location>
        <begin position="3"/>
        <end position="46"/>
    </location>
</feature>
<evidence type="ECO:0000259" key="1">
    <source>
        <dbReference type="Pfam" id="PF13683"/>
    </source>
</evidence>
<dbReference type="Pfam" id="PF13683">
    <property type="entry name" value="rve_3"/>
    <property type="match status" value="1"/>
</dbReference>
<dbReference type="InterPro" id="IPR001584">
    <property type="entry name" value="Integrase_cat-core"/>
</dbReference>
<dbReference type="KEGG" id="sfol:H3H32_11290"/>
<name>A0A7G5H2T3_9BACT</name>
<evidence type="ECO:0000313" key="2">
    <source>
        <dbReference type="EMBL" id="QMW05425.1"/>
    </source>
</evidence>
<dbReference type="EMBL" id="CP059732">
    <property type="protein sequence ID" value="QMW05425.1"/>
    <property type="molecule type" value="Genomic_DNA"/>
</dbReference>
<organism evidence="2 3">
    <name type="scientific">Spirosoma foliorum</name>
    <dbReference type="NCBI Taxonomy" id="2710596"/>
    <lineage>
        <taxon>Bacteria</taxon>
        <taxon>Pseudomonadati</taxon>
        <taxon>Bacteroidota</taxon>
        <taxon>Cytophagia</taxon>
        <taxon>Cytophagales</taxon>
        <taxon>Cytophagaceae</taxon>
        <taxon>Spirosoma</taxon>
    </lineage>
</organism>
<evidence type="ECO:0000313" key="3">
    <source>
        <dbReference type="Proteomes" id="UP000515369"/>
    </source>
</evidence>
<reference evidence="2 3" key="1">
    <citation type="submission" date="2020-07" db="EMBL/GenBank/DDBJ databases">
        <title>Spirosoma foliorum sp. nov., isolated from the leaves on the Nejang mountain Korea, Republic of.</title>
        <authorList>
            <person name="Ho H."/>
            <person name="Lee Y.-J."/>
            <person name="Nurcahyanto D.-A."/>
            <person name="Kim S.-G."/>
        </authorList>
    </citation>
    <scope>NUCLEOTIDE SEQUENCE [LARGE SCALE GENOMIC DNA]</scope>
    <source>
        <strain evidence="2 3">PL0136</strain>
    </source>
</reference>
<keyword evidence="3" id="KW-1185">Reference proteome</keyword>
<dbReference type="AlphaFoldDB" id="A0A7G5H2T3"/>
<dbReference type="Proteomes" id="UP000515369">
    <property type="component" value="Chromosome"/>
</dbReference>